<dbReference type="Pfam" id="PF10004">
    <property type="entry name" value="DUF2247"/>
    <property type="match status" value="1"/>
</dbReference>
<dbReference type="InterPro" id="IPR016630">
    <property type="entry name" value="UCP015278"/>
</dbReference>
<gene>
    <name evidence="1" type="ORF">ABW286_22985</name>
</gene>
<sequence>MGLYPIPLDFIDEITKLSWCDIEWGYKHKLITSEVPIKEAEKKVLTGNYKNSELELSFIVPGSSDDITNFLKDLCSKCEQKDNLTVKRKWLFISLSWLWEKRHNFKEPLDEIENIYADFGYPDEIENFVKYMPPSNGYDPSVHTYAENIDNLINNWKSYLEKESYIFKR</sequence>
<evidence type="ECO:0000313" key="2">
    <source>
        <dbReference type="Proteomes" id="UP001554567"/>
    </source>
</evidence>
<evidence type="ECO:0000313" key="1">
    <source>
        <dbReference type="EMBL" id="MEW5292005.1"/>
    </source>
</evidence>
<protein>
    <submittedName>
        <fullName evidence="1">DUF2247 family protein</fullName>
    </submittedName>
</protein>
<name>A0ABV3N868_9GAMM</name>
<keyword evidence="2" id="KW-1185">Reference proteome</keyword>
<accession>A0ABV3N868</accession>
<organism evidence="1 2">
    <name type="scientific">Erwinia papayae</name>
    <dbReference type="NCBI Taxonomy" id="206499"/>
    <lineage>
        <taxon>Bacteria</taxon>
        <taxon>Pseudomonadati</taxon>
        <taxon>Pseudomonadota</taxon>
        <taxon>Gammaproteobacteria</taxon>
        <taxon>Enterobacterales</taxon>
        <taxon>Erwiniaceae</taxon>
        <taxon>Erwinia</taxon>
    </lineage>
</organism>
<dbReference type="PIRSF" id="PIRSF015278">
    <property type="entry name" value="UCP015278"/>
    <property type="match status" value="1"/>
</dbReference>
<reference evidence="1 2" key="1">
    <citation type="submission" date="2024-07" db="EMBL/GenBank/DDBJ databases">
        <authorList>
            <person name="Dulla G.F.J."/>
            <person name="Delorm J.G."/>
        </authorList>
    </citation>
    <scope>NUCLEOTIDE SEQUENCE [LARGE SCALE GENOMIC DNA]</scope>
    <source>
        <strain evidence="1 2">JGD 233</strain>
    </source>
</reference>
<dbReference type="EMBL" id="JBFKZN010000029">
    <property type="protein sequence ID" value="MEW5292005.1"/>
    <property type="molecule type" value="Genomic_DNA"/>
</dbReference>
<comment type="caution">
    <text evidence="1">The sequence shown here is derived from an EMBL/GenBank/DDBJ whole genome shotgun (WGS) entry which is preliminary data.</text>
</comment>
<dbReference type="RefSeq" id="WP_367168817.1">
    <property type="nucleotide sequence ID" value="NZ_JBFKZN010000029.1"/>
</dbReference>
<dbReference type="Proteomes" id="UP001554567">
    <property type="component" value="Unassembled WGS sequence"/>
</dbReference>
<proteinExistence type="predicted"/>